<evidence type="ECO:0000313" key="7">
    <source>
        <dbReference type="EMBL" id="KAF2031220.1"/>
    </source>
</evidence>
<feature type="transmembrane region" description="Helical" evidence="6">
    <location>
        <begin position="128"/>
        <end position="151"/>
    </location>
</feature>
<evidence type="ECO:0008006" key="9">
    <source>
        <dbReference type="Google" id="ProtNLM"/>
    </source>
</evidence>
<evidence type="ECO:0000256" key="3">
    <source>
        <dbReference type="ARBA" id="ARBA00022989"/>
    </source>
</evidence>
<evidence type="ECO:0000256" key="4">
    <source>
        <dbReference type="ARBA" id="ARBA00023136"/>
    </source>
</evidence>
<dbReference type="AlphaFoldDB" id="A0A9P4HCR5"/>
<dbReference type="EMBL" id="ML978183">
    <property type="protein sequence ID" value="KAF2031220.1"/>
    <property type="molecule type" value="Genomic_DNA"/>
</dbReference>
<sequence>MHTECRAAGSIGAATVQRRYQQQRRQINSILSSVGNVAQSFLSAQSLSIAIPTAIPSIPGVPAASTTPAAQASTTASSASNTTPASASNTLSIGPSSTASDASQSSNSPTSTTSSSSTKKSSGPSPGLIAGAVIGGVAVLLLLGILIMLILRHKRRKRNTPPPTYASPALEHGSVSARSLDETLVDRTPMAEHHTLAGGGLGYGNEKELYRASQPEVAMPVQSEMSTSANVWELDGRETERMERSELESPISPLNGEEGRRFDDWPLPSGNGVHGGAGMPAQRAEHSELHF</sequence>
<gene>
    <name evidence="7" type="ORF">EK21DRAFT_111256</name>
</gene>
<feature type="compositionally biased region" description="Basic and acidic residues" evidence="5">
    <location>
        <begin position="238"/>
        <end position="247"/>
    </location>
</feature>
<feature type="region of interest" description="Disordered" evidence="5">
    <location>
        <begin position="238"/>
        <end position="291"/>
    </location>
</feature>
<feature type="region of interest" description="Disordered" evidence="5">
    <location>
        <begin position="72"/>
        <end position="125"/>
    </location>
</feature>
<evidence type="ECO:0000256" key="5">
    <source>
        <dbReference type="SAM" id="MobiDB-lite"/>
    </source>
</evidence>
<dbReference type="OrthoDB" id="3693952at2759"/>
<dbReference type="Proteomes" id="UP000799777">
    <property type="component" value="Unassembled WGS sequence"/>
</dbReference>
<proteinExistence type="predicted"/>
<keyword evidence="2 6" id="KW-0812">Transmembrane</keyword>
<reference evidence="7" key="1">
    <citation type="journal article" date="2020" name="Stud. Mycol.">
        <title>101 Dothideomycetes genomes: a test case for predicting lifestyles and emergence of pathogens.</title>
        <authorList>
            <person name="Haridas S."/>
            <person name="Albert R."/>
            <person name="Binder M."/>
            <person name="Bloem J."/>
            <person name="Labutti K."/>
            <person name="Salamov A."/>
            <person name="Andreopoulos B."/>
            <person name="Baker S."/>
            <person name="Barry K."/>
            <person name="Bills G."/>
            <person name="Bluhm B."/>
            <person name="Cannon C."/>
            <person name="Castanera R."/>
            <person name="Culley D."/>
            <person name="Daum C."/>
            <person name="Ezra D."/>
            <person name="Gonzalez J."/>
            <person name="Henrissat B."/>
            <person name="Kuo A."/>
            <person name="Liang C."/>
            <person name="Lipzen A."/>
            <person name="Lutzoni F."/>
            <person name="Magnuson J."/>
            <person name="Mondo S."/>
            <person name="Nolan M."/>
            <person name="Ohm R."/>
            <person name="Pangilinan J."/>
            <person name="Park H.-J."/>
            <person name="Ramirez L."/>
            <person name="Alfaro M."/>
            <person name="Sun H."/>
            <person name="Tritt A."/>
            <person name="Yoshinaga Y."/>
            <person name="Zwiers L.-H."/>
            <person name="Turgeon B."/>
            <person name="Goodwin S."/>
            <person name="Spatafora J."/>
            <person name="Crous P."/>
            <person name="Grigoriev I."/>
        </authorList>
    </citation>
    <scope>NUCLEOTIDE SEQUENCE</scope>
    <source>
        <strain evidence="7">CBS 110217</strain>
    </source>
</reference>
<accession>A0A9P4HCR5</accession>
<dbReference type="PANTHER" id="PTHR15549:SF33">
    <property type="entry name" value="MEMBRANE PROTEIN WSC4, PUTATIVE (AFU_ORTHOLOGUE AFUA_5G09020)-RELATED"/>
    <property type="match status" value="1"/>
</dbReference>
<keyword evidence="3 6" id="KW-1133">Transmembrane helix</keyword>
<organism evidence="7 8">
    <name type="scientific">Setomelanomma holmii</name>
    <dbReference type="NCBI Taxonomy" id="210430"/>
    <lineage>
        <taxon>Eukaryota</taxon>
        <taxon>Fungi</taxon>
        <taxon>Dikarya</taxon>
        <taxon>Ascomycota</taxon>
        <taxon>Pezizomycotina</taxon>
        <taxon>Dothideomycetes</taxon>
        <taxon>Pleosporomycetidae</taxon>
        <taxon>Pleosporales</taxon>
        <taxon>Pleosporineae</taxon>
        <taxon>Phaeosphaeriaceae</taxon>
        <taxon>Setomelanomma</taxon>
    </lineage>
</organism>
<name>A0A9P4HCR5_9PLEO</name>
<dbReference type="PANTHER" id="PTHR15549">
    <property type="entry name" value="PAIRED IMMUNOGLOBULIN-LIKE TYPE 2 RECEPTOR"/>
    <property type="match status" value="1"/>
</dbReference>
<protein>
    <recommendedName>
        <fullName evidence="9">Mid2 domain-containing protein</fullName>
    </recommendedName>
</protein>
<comment type="caution">
    <text evidence="7">The sequence shown here is derived from an EMBL/GenBank/DDBJ whole genome shotgun (WGS) entry which is preliminary data.</text>
</comment>
<evidence type="ECO:0000313" key="8">
    <source>
        <dbReference type="Proteomes" id="UP000799777"/>
    </source>
</evidence>
<dbReference type="GO" id="GO:0016020">
    <property type="term" value="C:membrane"/>
    <property type="evidence" value="ECO:0007669"/>
    <property type="project" value="UniProtKB-SubCell"/>
</dbReference>
<evidence type="ECO:0000256" key="6">
    <source>
        <dbReference type="SAM" id="Phobius"/>
    </source>
</evidence>
<keyword evidence="4 6" id="KW-0472">Membrane</keyword>
<comment type="subcellular location">
    <subcellularLocation>
        <location evidence="1">Membrane</location>
        <topology evidence="1">Single-pass membrane protein</topology>
    </subcellularLocation>
</comment>
<dbReference type="InterPro" id="IPR051694">
    <property type="entry name" value="Immunoregulatory_rcpt-like"/>
</dbReference>
<evidence type="ECO:0000256" key="2">
    <source>
        <dbReference type="ARBA" id="ARBA00022692"/>
    </source>
</evidence>
<keyword evidence="8" id="KW-1185">Reference proteome</keyword>
<dbReference type="GO" id="GO:0071944">
    <property type="term" value="C:cell periphery"/>
    <property type="evidence" value="ECO:0007669"/>
    <property type="project" value="UniProtKB-ARBA"/>
</dbReference>
<evidence type="ECO:0000256" key="1">
    <source>
        <dbReference type="ARBA" id="ARBA00004167"/>
    </source>
</evidence>